<dbReference type="InterPro" id="IPR001584">
    <property type="entry name" value="Integrase_cat-core"/>
</dbReference>
<dbReference type="PROSITE" id="PS50994">
    <property type="entry name" value="INTEGRASE"/>
    <property type="match status" value="1"/>
</dbReference>
<dbReference type="GO" id="GO:0003723">
    <property type="term" value="F:RNA binding"/>
    <property type="evidence" value="ECO:0007669"/>
    <property type="project" value="UniProtKB-KW"/>
</dbReference>
<dbReference type="PANTHER" id="PTHR35046">
    <property type="entry name" value="ZINC KNUCKLE (CCHC-TYPE) FAMILY PROTEIN"/>
    <property type="match status" value="1"/>
</dbReference>
<dbReference type="AlphaFoldDB" id="A0A9Q3D882"/>
<dbReference type="Gene3D" id="3.30.420.10">
    <property type="entry name" value="Ribonuclease H-like superfamily/Ribonuclease H"/>
    <property type="match status" value="1"/>
</dbReference>
<proteinExistence type="predicted"/>
<comment type="caution">
    <text evidence="3">The sequence shown here is derived from an EMBL/GenBank/DDBJ whole genome shotgun (WGS) entry which is preliminary data.</text>
</comment>
<sequence>MIKIQEPRSPWQLVHVDWVVGLPPGGYESYNFCLVSFDRFSKTPIFFSCHKDDTTMDTALLVWNKVLSWAGIFTNIIGDRDTKFTSELWKHLKKLFGTKLFFSTAYKPQAEGLAEEMVRRIDAYGLQLKDCDSLNKIGVPF</sequence>
<dbReference type="Proteomes" id="UP000765509">
    <property type="component" value="Unassembled WGS sequence"/>
</dbReference>
<evidence type="ECO:0000313" key="3">
    <source>
        <dbReference type="EMBL" id="MBW0498599.1"/>
    </source>
</evidence>
<evidence type="ECO:0000313" key="4">
    <source>
        <dbReference type="Proteomes" id="UP000765509"/>
    </source>
</evidence>
<organism evidence="3 4">
    <name type="scientific">Austropuccinia psidii MF-1</name>
    <dbReference type="NCBI Taxonomy" id="1389203"/>
    <lineage>
        <taxon>Eukaryota</taxon>
        <taxon>Fungi</taxon>
        <taxon>Dikarya</taxon>
        <taxon>Basidiomycota</taxon>
        <taxon>Pucciniomycotina</taxon>
        <taxon>Pucciniomycetes</taxon>
        <taxon>Pucciniales</taxon>
        <taxon>Sphaerophragmiaceae</taxon>
        <taxon>Austropuccinia</taxon>
    </lineage>
</organism>
<keyword evidence="4" id="KW-1185">Reference proteome</keyword>
<name>A0A9Q3D882_9BASI</name>
<evidence type="ECO:0000256" key="1">
    <source>
        <dbReference type="ARBA" id="ARBA00022884"/>
    </source>
</evidence>
<dbReference type="EMBL" id="AVOT02014801">
    <property type="protein sequence ID" value="MBW0498599.1"/>
    <property type="molecule type" value="Genomic_DNA"/>
</dbReference>
<dbReference type="GO" id="GO:0015074">
    <property type="term" value="P:DNA integration"/>
    <property type="evidence" value="ECO:0007669"/>
    <property type="project" value="InterPro"/>
</dbReference>
<evidence type="ECO:0000259" key="2">
    <source>
        <dbReference type="PROSITE" id="PS50994"/>
    </source>
</evidence>
<accession>A0A9Q3D882</accession>
<protein>
    <recommendedName>
        <fullName evidence="2">Integrase catalytic domain-containing protein</fullName>
    </recommendedName>
</protein>
<dbReference type="InterPro" id="IPR036397">
    <property type="entry name" value="RNaseH_sf"/>
</dbReference>
<reference evidence="3" key="1">
    <citation type="submission" date="2021-03" db="EMBL/GenBank/DDBJ databases">
        <title>Draft genome sequence of rust myrtle Austropuccinia psidii MF-1, a brazilian biotype.</title>
        <authorList>
            <person name="Quecine M.C."/>
            <person name="Pachon D.M.R."/>
            <person name="Bonatelli M.L."/>
            <person name="Correr F.H."/>
            <person name="Franceschini L.M."/>
            <person name="Leite T.F."/>
            <person name="Margarido G.R.A."/>
            <person name="Almeida C.A."/>
            <person name="Ferrarezi J.A."/>
            <person name="Labate C.A."/>
        </authorList>
    </citation>
    <scope>NUCLEOTIDE SEQUENCE</scope>
    <source>
        <strain evidence="3">MF-1</strain>
    </source>
</reference>
<feature type="domain" description="Integrase catalytic" evidence="2">
    <location>
        <begin position="6"/>
        <end position="141"/>
    </location>
</feature>
<dbReference type="PANTHER" id="PTHR35046:SF26">
    <property type="entry name" value="RNA-DIRECTED DNA POLYMERASE"/>
    <property type="match status" value="1"/>
</dbReference>
<keyword evidence="1" id="KW-0694">RNA-binding</keyword>
<gene>
    <name evidence="3" type="ORF">O181_038314</name>
</gene>
<dbReference type="InterPro" id="IPR012337">
    <property type="entry name" value="RNaseH-like_sf"/>
</dbReference>
<dbReference type="GO" id="GO:0005634">
    <property type="term" value="C:nucleus"/>
    <property type="evidence" value="ECO:0007669"/>
    <property type="project" value="UniProtKB-ARBA"/>
</dbReference>
<dbReference type="SUPFAM" id="SSF53098">
    <property type="entry name" value="Ribonuclease H-like"/>
    <property type="match status" value="1"/>
</dbReference>